<dbReference type="PANTHER" id="PTHR31637:SF0">
    <property type="entry name" value="2,3-BISPHOSPHOGLYCERATE-INDEPENDENT PHOSPHOGLYCERATE MUTASE"/>
    <property type="match status" value="1"/>
</dbReference>
<evidence type="ECO:0000256" key="6">
    <source>
        <dbReference type="ARBA" id="ARBA00023152"/>
    </source>
</evidence>
<dbReference type="Pfam" id="PF06415">
    <property type="entry name" value="iPGM_N"/>
    <property type="match status" value="1"/>
</dbReference>
<comment type="cofactor">
    <cofactor evidence="9">
        <name>Mn(2+)</name>
        <dbReference type="ChEBI" id="CHEBI:29035"/>
    </cofactor>
    <text evidence="9">Binds 2 manganese ions per subunit.</text>
</comment>
<evidence type="ECO:0000256" key="8">
    <source>
        <dbReference type="ARBA" id="ARBA00023235"/>
    </source>
</evidence>
<dbReference type="EC" id="5.4.2.12" evidence="9 10"/>
<feature type="binding site" evidence="9 12">
    <location>
        <begin position="164"/>
        <end position="165"/>
    </location>
    <ligand>
        <name>substrate</name>
    </ligand>
</feature>
<feature type="binding site" evidence="9 13">
    <location>
        <position position="412"/>
    </location>
    <ligand>
        <name>Mn(2+)</name>
        <dbReference type="ChEBI" id="CHEBI:29035"/>
        <label>1</label>
    </ligand>
</feature>
<evidence type="ECO:0000256" key="4">
    <source>
        <dbReference type="ARBA" id="ARBA00008819"/>
    </source>
</evidence>
<feature type="active site" description="Phosphoserine intermediate" evidence="9 11">
    <location>
        <position position="72"/>
    </location>
</feature>
<dbReference type="InterPro" id="IPR017850">
    <property type="entry name" value="Alkaline_phosphatase_core_sf"/>
</dbReference>
<dbReference type="Gene3D" id="3.40.720.10">
    <property type="entry name" value="Alkaline Phosphatase, subunit A"/>
    <property type="match status" value="1"/>
</dbReference>
<protein>
    <recommendedName>
        <fullName evidence="9 10">2,3-bisphosphoglycerate-independent phosphoglycerate mutase</fullName>
        <shortName evidence="9">BPG-independent PGAM</shortName>
        <shortName evidence="9">Phosphoglyceromutase</shortName>
        <shortName evidence="9">iPGM</shortName>
        <ecNumber evidence="9 10">5.4.2.12</ecNumber>
    </recommendedName>
</protein>
<gene>
    <name evidence="9" type="primary">gpmI</name>
    <name evidence="16" type="ORF">COT80_03840</name>
</gene>
<evidence type="ECO:0000259" key="15">
    <source>
        <dbReference type="Pfam" id="PF06415"/>
    </source>
</evidence>
<evidence type="ECO:0000256" key="9">
    <source>
        <dbReference type="HAMAP-Rule" id="MF_01038"/>
    </source>
</evidence>
<feature type="binding site" evidence="9 12">
    <location>
        <begin position="269"/>
        <end position="272"/>
    </location>
    <ligand>
        <name>substrate</name>
    </ligand>
</feature>
<dbReference type="Proteomes" id="UP000229056">
    <property type="component" value="Unassembled WGS sequence"/>
</dbReference>
<feature type="domain" description="Metalloenzyme" evidence="14">
    <location>
        <begin position="15"/>
        <end position="512"/>
    </location>
</feature>
<dbReference type="GO" id="GO:0005737">
    <property type="term" value="C:cytoplasm"/>
    <property type="evidence" value="ECO:0007669"/>
    <property type="project" value="InterPro"/>
</dbReference>
<feature type="binding site" evidence="9 13">
    <location>
        <position position="72"/>
    </location>
    <ligand>
        <name>Mn(2+)</name>
        <dbReference type="ChEBI" id="CHEBI:29035"/>
        <label>2</label>
    </ligand>
</feature>
<dbReference type="HAMAP" id="MF_01038">
    <property type="entry name" value="GpmI"/>
    <property type="match status" value="1"/>
</dbReference>
<dbReference type="GO" id="GO:0006007">
    <property type="term" value="P:glucose catabolic process"/>
    <property type="evidence" value="ECO:0007669"/>
    <property type="project" value="InterPro"/>
</dbReference>
<sequence length="523" mass="58840">MKKNTKLKAKQVDRKVVLLVLDGWGIGEEDEGNAIYLAKTPFIDSLYKKYPWTKIEASGRAVGLPSHQVGNSEAGHLNIGAGRVVDQDVVKISKQINTGQFFKNPAFVAAVNHVKKEESALHIMGMVSYDQSPHSDPDHLLALLAMVRRYKVKNVYLHLFTDGRDSPPHASLKLIEALERQLKKNEIIATVIGRFYAMDRKKNWASTWWAYEAMTDGKGHKAKSPQEGITRAYNANITDEFIEPIVMYQNSKMVKRIGNNDAIIFFNLRSDRARQMAKPFVQADFEKKNPHAMKRKKVLKNIVFVAMTDFGPDLDGILTAYPSEDIKDSLPLLLKHKSQIYIAEKEKYAHVTYFINGGYADPVNGEKRLVLPSPSVSSYEQTPGMSTPKVSQAIIRNIKKYDFVFANISSPDMIGHTGNLKAGIKAAEIVDKYIKKIYQEAMKNKAILIITADHGNLEHMLNVETKEIVTEHTNNPVPFMLIDNGEYKHKKLKRAGSLEDVAPTVLKIFNVPKSKLMNGHSLI</sequence>
<feature type="binding site" evidence="9 12">
    <location>
        <position position="194"/>
    </location>
    <ligand>
        <name>substrate</name>
    </ligand>
</feature>
<dbReference type="CDD" id="cd16010">
    <property type="entry name" value="iPGM"/>
    <property type="match status" value="1"/>
</dbReference>
<comment type="caution">
    <text evidence="16">The sequence shown here is derived from an EMBL/GenBank/DDBJ whole genome shotgun (WGS) entry which is preliminary data.</text>
</comment>
<feature type="binding site" evidence="9 12">
    <location>
        <position position="347"/>
    </location>
    <ligand>
        <name>substrate</name>
    </ligand>
</feature>
<feature type="binding site" evidence="9 13">
    <location>
        <position position="416"/>
    </location>
    <ligand>
        <name>Mn(2+)</name>
        <dbReference type="ChEBI" id="CHEBI:29035"/>
        <label>1</label>
    </ligand>
</feature>
<keyword evidence="7 9" id="KW-0464">Manganese</keyword>
<comment type="subunit">
    <text evidence="9">Monomer.</text>
</comment>
<dbReference type="EMBL" id="PEZY01000012">
    <property type="protein sequence ID" value="PIS05872.1"/>
    <property type="molecule type" value="Genomic_DNA"/>
</dbReference>
<dbReference type="Pfam" id="PF01676">
    <property type="entry name" value="Metalloenzyme"/>
    <property type="match status" value="1"/>
</dbReference>
<dbReference type="PANTHER" id="PTHR31637">
    <property type="entry name" value="2,3-BISPHOSPHOGLYCERATE-INDEPENDENT PHOSPHOGLYCERATE MUTASE"/>
    <property type="match status" value="1"/>
</dbReference>
<dbReference type="InterPro" id="IPR036646">
    <property type="entry name" value="PGAM_B_sf"/>
</dbReference>
<feature type="binding site" evidence="9 13">
    <location>
        <position position="22"/>
    </location>
    <ligand>
        <name>Mn(2+)</name>
        <dbReference type="ChEBI" id="CHEBI:29035"/>
        <label>2</label>
    </ligand>
</feature>
<evidence type="ECO:0000256" key="10">
    <source>
        <dbReference type="NCBIfam" id="TIGR01307"/>
    </source>
</evidence>
<dbReference type="InterPro" id="IPR005995">
    <property type="entry name" value="Pgm_bpd_ind"/>
</dbReference>
<proteinExistence type="inferred from homology"/>
<evidence type="ECO:0000256" key="2">
    <source>
        <dbReference type="ARBA" id="ARBA00002315"/>
    </source>
</evidence>
<dbReference type="NCBIfam" id="TIGR01307">
    <property type="entry name" value="pgm_bpd_ind"/>
    <property type="match status" value="1"/>
</dbReference>
<keyword evidence="8 9" id="KW-0413">Isomerase</keyword>
<dbReference type="GO" id="GO:0004619">
    <property type="term" value="F:phosphoglycerate mutase activity"/>
    <property type="evidence" value="ECO:0007669"/>
    <property type="project" value="UniProtKB-UniRule"/>
</dbReference>
<keyword evidence="6 9" id="KW-0324">Glycolysis</keyword>
<dbReference type="UniPathway" id="UPA00109">
    <property type="reaction ID" value="UER00186"/>
</dbReference>
<dbReference type="SUPFAM" id="SSF53649">
    <property type="entry name" value="Alkaline phosphatase-like"/>
    <property type="match status" value="1"/>
</dbReference>
<evidence type="ECO:0000256" key="11">
    <source>
        <dbReference type="PIRSR" id="PIRSR001492-1"/>
    </source>
</evidence>
<feature type="binding site" evidence="9 13">
    <location>
        <position position="472"/>
    </location>
    <ligand>
        <name>Mn(2+)</name>
        <dbReference type="ChEBI" id="CHEBI:29035"/>
        <label>1</label>
    </ligand>
</feature>
<organism evidence="16 17">
    <name type="scientific">Candidatus Buchananbacteria bacterium CG10_big_fil_rev_8_21_14_0_10_33_19</name>
    <dbReference type="NCBI Taxonomy" id="1974525"/>
    <lineage>
        <taxon>Bacteria</taxon>
        <taxon>Candidatus Buchananiibacteriota</taxon>
    </lineage>
</organism>
<dbReference type="Gene3D" id="3.40.1450.10">
    <property type="entry name" value="BPG-independent phosphoglycerate mutase, domain B"/>
    <property type="match status" value="1"/>
</dbReference>
<evidence type="ECO:0000256" key="3">
    <source>
        <dbReference type="ARBA" id="ARBA00004798"/>
    </source>
</evidence>
<feature type="binding site" evidence="9 13">
    <location>
        <position position="454"/>
    </location>
    <ligand>
        <name>Mn(2+)</name>
        <dbReference type="ChEBI" id="CHEBI:29035"/>
        <label>2</label>
    </ligand>
</feature>
<dbReference type="InterPro" id="IPR011258">
    <property type="entry name" value="BPG-indep_PGM_N"/>
</dbReference>
<evidence type="ECO:0000313" key="16">
    <source>
        <dbReference type="EMBL" id="PIS05872.1"/>
    </source>
</evidence>
<dbReference type="GO" id="GO:0006096">
    <property type="term" value="P:glycolytic process"/>
    <property type="evidence" value="ECO:0007669"/>
    <property type="project" value="UniProtKB-UniRule"/>
</dbReference>
<evidence type="ECO:0000256" key="1">
    <source>
        <dbReference type="ARBA" id="ARBA00000370"/>
    </source>
</evidence>
<evidence type="ECO:0000256" key="12">
    <source>
        <dbReference type="PIRSR" id="PIRSR001492-2"/>
    </source>
</evidence>
<comment type="pathway">
    <text evidence="3 9">Carbohydrate degradation; glycolysis; pyruvate from D-glyceraldehyde 3-phosphate: step 3/5.</text>
</comment>
<evidence type="ECO:0000259" key="14">
    <source>
        <dbReference type="Pfam" id="PF01676"/>
    </source>
</evidence>
<dbReference type="InterPro" id="IPR006124">
    <property type="entry name" value="Metalloenzyme"/>
</dbReference>
<evidence type="ECO:0000256" key="7">
    <source>
        <dbReference type="ARBA" id="ARBA00023211"/>
    </source>
</evidence>
<evidence type="ECO:0000256" key="5">
    <source>
        <dbReference type="ARBA" id="ARBA00022723"/>
    </source>
</evidence>
<feature type="binding site" evidence="9 12">
    <location>
        <position position="134"/>
    </location>
    <ligand>
        <name>substrate</name>
    </ligand>
</feature>
<reference evidence="17" key="1">
    <citation type="submission" date="2017-09" db="EMBL/GenBank/DDBJ databases">
        <title>Depth-based differentiation of microbial function through sediment-hosted aquifers and enrichment of novel symbionts in the deep terrestrial subsurface.</title>
        <authorList>
            <person name="Probst A.J."/>
            <person name="Ladd B."/>
            <person name="Jarett J.K."/>
            <person name="Geller-Mcgrath D.E."/>
            <person name="Sieber C.M.K."/>
            <person name="Emerson J.B."/>
            <person name="Anantharaman K."/>
            <person name="Thomas B.C."/>
            <person name="Malmstrom R."/>
            <person name="Stieglmeier M."/>
            <person name="Klingl A."/>
            <person name="Woyke T."/>
            <person name="Ryan C.M."/>
            <person name="Banfield J.F."/>
        </authorList>
    </citation>
    <scope>NUCLEOTIDE SEQUENCE [LARGE SCALE GENOMIC DNA]</scope>
</reference>
<dbReference type="FunFam" id="3.40.1450.10:FF:000002">
    <property type="entry name" value="2,3-bisphosphoglycerate-independent phosphoglycerate mutase"/>
    <property type="match status" value="1"/>
</dbReference>
<accession>A0A2H0W3D6</accession>
<comment type="catalytic activity">
    <reaction evidence="1 9">
        <text>(2R)-2-phosphoglycerate = (2R)-3-phosphoglycerate</text>
        <dbReference type="Rhea" id="RHEA:15901"/>
        <dbReference type="ChEBI" id="CHEBI:58272"/>
        <dbReference type="ChEBI" id="CHEBI:58289"/>
        <dbReference type="EC" id="5.4.2.12"/>
    </reaction>
</comment>
<name>A0A2H0W3D6_9BACT</name>
<feature type="binding site" evidence="9 12">
    <location>
        <position position="200"/>
    </location>
    <ligand>
        <name>substrate</name>
    </ligand>
</feature>
<feature type="domain" description="BPG-independent PGAM N-terminal" evidence="15">
    <location>
        <begin position="92"/>
        <end position="310"/>
    </location>
</feature>
<keyword evidence="5 9" id="KW-0479">Metal-binding</keyword>
<dbReference type="PIRSF" id="PIRSF001492">
    <property type="entry name" value="IPGAM"/>
    <property type="match status" value="1"/>
</dbReference>
<comment type="similarity">
    <text evidence="4 9">Belongs to the BPG-independent phosphoglycerate mutase family.</text>
</comment>
<dbReference type="GO" id="GO:0030145">
    <property type="term" value="F:manganese ion binding"/>
    <property type="evidence" value="ECO:0007669"/>
    <property type="project" value="UniProtKB-UniRule"/>
</dbReference>
<evidence type="ECO:0000313" key="17">
    <source>
        <dbReference type="Proteomes" id="UP000229056"/>
    </source>
</evidence>
<comment type="function">
    <text evidence="2 9">Catalyzes the interconversion of 2-phosphoglycerate and 3-phosphoglycerate.</text>
</comment>
<evidence type="ECO:0000256" key="13">
    <source>
        <dbReference type="PIRSR" id="PIRSR001492-3"/>
    </source>
</evidence>
<dbReference type="SUPFAM" id="SSF64158">
    <property type="entry name" value="2,3-Bisphosphoglycerate-independent phosphoglycerate mutase, substrate-binding domain"/>
    <property type="match status" value="1"/>
</dbReference>
<dbReference type="AlphaFoldDB" id="A0A2H0W3D6"/>
<feature type="binding site" evidence="9 13">
    <location>
        <position position="453"/>
    </location>
    <ligand>
        <name>Mn(2+)</name>
        <dbReference type="ChEBI" id="CHEBI:29035"/>
        <label>2</label>
    </ligand>
</feature>